<evidence type="ECO:0000313" key="3">
    <source>
        <dbReference type="Proteomes" id="UP000465810"/>
    </source>
</evidence>
<evidence type="ECO:0000313" key="2">
    <source>
        <dbReference type="EMBL" id="MYL97681.1"/>
    </source>
</evidence>
<dbReference type="PROSITE" id="PS51257">
    <property type="entry name" value="PROKAR_LIPOPROTEIN"/>
    <property type="match status" value="1"/>
</dbReference>
<keyword evidence="3" id="KW-1185">Reference proteome</keyword>
<dbReference type="RefSeq" id="WP_160985400.1">
    <property type="nucleotide sequence ID" value="NZ_WVTD01000004.1"/>
</dbReference>
<protein>
    <submittedName>
        <fullName evidence="2">ABC transporter</fullName>
    </submittedName>
</protein>
<dbReference type="AlphaFoldDB" id="A0A7X4GG82"/>
<comment type="caution">
    <text evidence="2">The sequence shown here is derived from an EMBL/GenBank/DDBJ whole genome shotgun (WGS) entry which is preliminary data.</text>
</comment>
<evidence type="ECO:0000259" key="1">
    <source>
        <dbReference type="Pfam" id="PF09822"/>
    </source>
</evidence>
<dbReference type="EMBL" id="WVTD01000004">
    <property type="protein sequence ID" value="MYL97681.1"/>
    <property type="molecule type" value="Genomic_DNA"/>
</dbReference>
<sequence>MTRARRQGLNRQRLRLPLLVLGLLVPVLVGCGAEQAQSSRAGNGAETIGLYSSLPIAWNESEDIRGMLADETPPHWALTALRARGRVVPLDTLADGEGELPLTGASILVLAQPRPLTPQENVALDAWVQRGGRVLLFADPMLTAHSRFSPGDPRRPQDIALLSPILARWGLAQEFDEEQAAGEHVVQLPAGELPLNLPGRFRVLGKSGGGSGMSGDGVATCRLEADGLIADCAAAEGRIFAIADAALLENPQEPGSISRRKLVLGRLLDRLSSPAAAQK</sequence>
<organism evidence="2 3">
    <name type="scientific">Novosphingobium silvae</name>
    <dbReference type="NCBI Taxonomy" id="2692619"/>
    <lineage>
        <taxon>Bacteria</taxon>
        <taxon>Pseudomonadati</taxon>
        <taxon>Pseudomonadota</taxon>
        <taxon>Alphaproteobacteria</taxon>
        <taxon>Sphingomonadales</taxon>
        <taxon>Sphingomonadaceae</taxon>
        <taxon>Novosphingobium</taxon>
    </lineage>
</organism>
<accession>A0A7X4GG82</accession>
<dbReference type="Proteomes" id="UP000465810">
    <property type="component" value="Unassembled WGS sequence"/>
</dbReference>
<feature type="domain" description="ABC-type uncharacterised transport system" evidence="1">
    <location>
        <begin position="55"/>
        <end position="175"/>
    </location>
</feature>
<reference evidence="2 3" key="1">
    <citation type="submission" date="2019-12" db="EMBL/GenBank/DDBJ databases">
        <authorList>
            <person name="Feng G."/>
            <person name="Zhu H."/>
        </authorList>
    </citation>
    <scope>NUCLEOTIDE SEQUENCE [LARGE SCALE GENOMIC DNA]</scope>
    <source>
        <strain evidence="2 3">FGD1</strain>
    </source>
</reference>
<name>A0A7X4GG82_9SPHN</name>
<proteinExistence type="predicted"/>
<dbReference type="Pfam" id="PF09822">
    <property type="entry name" value="ABC_transp_aux"/>
    <property type="match status" value="1"/>
</dbReference>
<gene>
    <name evidence="2" type="ORF">GR702_07815</name>
</gene>
<dbReference type="InterPro" id="IPR019196">
    <property type="entry name" value="ABC_transp_unknown"/>
</dbReference>